<evidence type="ECO:0000313" key="10">
    <source>
        <dbReference type="EMBL" id="ETR98899.1"/>
    </source>
</evidence>
<sequence>MHSSSDKPFWGEATSYLNFCEEDYVVTRYVAEFINTLSSFAFVVYGAYGLFRPGRNGQTLARLLSYSGLIGVGICSASYHMTLKYHTQMSDELSMHLLTTPIVYRLLTFKSSPQRTKLVAVLLTVLFTAVMVTHMVMDEFLLHATTFGLAVYIIATRTLKLISQQVPDERIRKNLRNIALFGCFNFAFGYFVWLLDNWLCSGLTSLKHSAGLPLAFLLELHGWWHIFTCIGGYVGVALVDAITSGQVREDPVPHLAWPIPTAARFLGGADASQKQD</sequence>
<keyword evidence="8" id="KW-0862">Zinc</keyword>
<keyword evidence="4" id="KW-0378">Hydrolase</keyword>
<feature type="transmembrane region" description="Helical" evidence="9">
    <location>
        <begin position="118"/>
        <end position="136"/>
    </location>
</feature>
<feature type="binding site" evidence="7">
    <location>
        <position position="21"/>
    </location>
    <ligand>
        <name>Ca(2+)</name>
        <dbReference type="ChEBI" id="CHEBI:29108"/>
    </ligand>
</feature>
<keyword evidence="6 9" id="KW-0472">Membrane</keyword>
<dbReference type="OrthoDB" id="187171at2759"/>
<dbReference type="GO" id="GO:0005789">
    <property type="term" value="C:endoplasmic reticulum membrane"/>
    <property type="evidence" value="ECO:0007669"/>
    <property type="project" value="TreeGrafter"/>
</dbReference>
<dbReference type="Proteomes" id="UP000024376">
    <property type="component" value="Unassembled WGS sequence"/>
</dbReference>
<evidence type="ECO:0000256" key="1">
    <source>
        <dbReference type="ARBA" id="ARBA00004141"/>
    </source>
</evidence>
<dbReference type="GO" id="GO:0046514">
    <property type="term" value="P:ceramide catabolic process"/>
    <property type="evidence" value="ECO:0007669"/>
    <property type="project" value="TreeGrafter"/>
</dbReference>
<dbReference type="EMBL" id="KI911159">
    <property type="protein sequence ID" value="ETR98899.1"/>
    <property type="molecule type" value="Genomic_DNA"/>
</dbReference>
<name>A0A024S0M9_HYPJR</name>
<feature type="transmembrane region" description="Helical" evidence="9">
    <location>
        <begin position="63"/>
        <end position="81"/>
    </location>
</feature>
<dbReference type="AlphaFoldDB" id="A0A024S0M9"/>
<feature type="transmembrane region" description="Helical" evidence="9">
    <location>
        <begin position="33"/>
        <end position="51"/>
    </location>
</feature>
<evidence type="ECO:0000256" key="4">
    <source>
        <dbReference type="ARBA" id="ARBA00022801"/>
    </source>
</evidence>
<feature type="binding site" evidence="7">
    <location>
        <position position="32"/>
    </location>
    <ligand>
        <name>Ca(2+)</name>
        <dbReference type="ChEBI" id="CHEBI:29108"/>
    </ligand>
</feature>
<dbReference type="PANTHER" id="PTHR46187:SF1">
    <property type="entry name" value="ALKALINE PHYTOCERAMIDASE"/>
    <property type="match status" value="1"/>
</dbReference>
<feature type="transmembrane region" description="Helical" evidence="9">
    <location>
        <begin position="174"/>
        <end position="195"/>
    </location>
</feature>
<keyword evidence="7" id="KW-0106">Calcium</keyword>
<dbReference type="Pfam" id="PF05875">
    <property type="entry name" value="Ceramidase"/>
    <property type="match status" value="1"/>
</dbReference>
<dbReference type="GO" id="GO:0016811">
    <property type="term" value="F:hydrolase activity, acting on carbon-nitrogen (but not peptide) bonds, in linear amides"/>
    <property type="evidence" value="ECO:0007669"/>
    <property type="project" value="InterPro"/>
</dbReference>
<feature type="binding site" evidence="8">
    <location>
        <position position="221"/>
    </location>
    <ligand>
        <name>Zn(2+)</name>
        <dbReference type="ChEBI" id="CHEBI:29105"/>
        <note>catalytic</note>
    </ligand>
</feature>
<dbReference type="HOGENOM" id="CLU_063293_1_0_1"/>
<dbReference type="InterPro" id="IPR008901">
    <property type="entry name" value="ACER"/>
</dbReference>
<evidence type="ECO:0000256" key="5">
    <source>
        <dbReference type="ARBA" id="ARBA00022989"/>
    </source>
</evidence>
<dbReference type="GO" id="GO:0046513">
    <property type="term" value="P:ceramide biosynthetic process"/>
    <property type="evidence" value="ECO:0007669"/>
    <property type="project" value="TreeGrafter"/>
</dbReference>
<evidence type="ECO:0000256" key="8">
    <source>
        <dbReference type="PIRSR" id="PIRSR608901-2"/>
    </source>
</evidence>
<evidence type="ECO:0000256" key="3">
    <source>
        <dbReference type="ARBA" id="ARBA00022692"/>
    </source>
</evidence>
<gene>
    <name evidence="10" type="ORF">M419DRAFT_87673</name>
</gene>
<dbReference type="KEGG" id="trr:M419DRAFT_87673"/>
<evidence type="ECO:0000256" key="2">
    <source>
        <dbReference type="ARBA" id="ARBA00009780"/>
    </source>
</evidence>
<keyword evidence="7" id="KW-0479">Metal-binding</keyword>
<feature type="transmembrane region" description="Helical" evidence="9">
    <location>
        <begin position="93"/>
        <end position="109"/>
    </location>
</feature>
<proteinExistence type="inferred from homology"/>
<comment type="similarity">
    <text evidence="2">Belongs to the alkaline ceramidase family.</text>
</comment>
<feature type="binding site" evidence="8">
    <location>
        <position position="225"/>
    </location>
    <ligand>
        <name>Zn(2+)</name>
        <dbReference type="ChEBI" id="CHEBI:29105"/>
        <note>catalytic</note>
    </ligand>
</feature>
<evidence type="ECO:0000256" key="6">
    <source>
        <dbReference type="ARBA" id="ARBA00023136"/>
    </source>
</evidence>
<keyword evidence="5 9" id="KW-1133">Transmembrane helix</keyword>
<organism evidence="10 11">
    <name type="scientific">Hypocrea jecorina (strain ATCC 56765 / BCRC 32924 / NRRL 11460 / Rut C-30)</name>
    <name type="common">Trichoderma reesei</name>
    <dbReference type="NCBI Taxonomy" id="1344414"/>
    <lineage>
        <taxon>Eukaryota</taxon>
        <taxon>Fungi</taxon>
        <taxon>Dikarya</taxon>
        <taxon>Ascomycota</taxon>
        <taxon>Pezizomycotina</taxon>
        <taxon>Sordariomycetes</taxon>
        <taxon>Hypocreomycetidae</taxon>
        <taxon>Hypocreales</taxon>
        <taxon>Hypocreaceae</taxon>
        <taxon>Trichoderma</taxon>
    </lineage>
</organism>
<evidence type="ECO:0000256" key="9">
    <source>
        <dbReference type="SAM" id="Phobius"/>
    </source>
</evidence>
<evidence type="ECO:0000313" key="11">
    <source>
        <dbReference type="Proteomes" id="UP000024376"/>
    </source>
</evidence>
<keyword evidence="3 9" id="KW-0812">Transmembrane</keyword>
<dbReference type="PANTHER" id="PTHR46187">
    <property type="entry name" value="ALKALINE CERAMIDASE 3"/>
    <property type="match status" value="1"/>
</dbReference>
<feature type="transmembrane region" description="Helical" evidence="9">
    <location>
        <begin position="142"/>
        <end position="162"/>
    </location>
</feature>
<evidence type="ECO:0000256" key="7">
    <source>
        <dbReference type="PIRSR" id="PIRSR608901-1"/>
    </source>
</evidence>
<accession>A0A024S0M9</accession>
<feature type="transmembrane region" description="Helical" evidence="9">
    <location>
        <begin position="222"/>
        <end position="242"/>
    </location>
</feature>
<dbReference type="GO" id="GO:0046872">
    <property type="term" value="F:metal ion binding"/>
    <property type="evidence" value="ECO:0007669"/>
    <property type="project" value="UniProtKB-KW"/>
</dbReference>
<reference evidence="11" key="1">
    <citation type="journal article" date="2013" name="Ind. Biotechnol.">
        <title>Comparative genomics analysis of Trichoderma reesei strains.</title>
        <authorList>
            <person name="Koike H."/>
            <person name="Aerts A."/>
            <person name="LaButti K."/>
            <person name="Grigoriev I.V."/>
            <person name="Baker S.E."/>
        </authorList>
    </citation>
    <scope>NUCLEOTIDE SEQUENCE [LARGE SCALE GENOMIC DNA]</scope>
    <source>
        <strain evidence="11">ATCC 56765 / BCRC 32924 / NRRL 11460 / Rut C-30</strain>
    </source>
</reference>
<feature type="binding site" evidence="8">
    <location>
        <position position="80"/>
    </location>
    <ligand>
        <name>Zn(2+)</name>
        <dbReference type="ChEBI" id="CHEBI:29105"/>
        <note>catalytic</note>
    </ligand>
</feature>
<comment type="cofactor">
    <cofactor evidence="8">
        <name>Zn(2+)</name>
        <dbReference type="ChEBI" id="CHEBI:29105"/>
    </cofactor>
</comment>
<protein>
    <submittedName>
        <fullName evidence="10">Putative alkaline phytoceramidase</fullName>
    </submittedName>
</protein>
<comment type="subcellular location">
    <subcellularLocation>
        <location evidence="1">Membrane</location>
        <topology evidence="1">Multi-pass membrane protein</topology>
    </subcellularLocation>
</comment>